<name>K0K0R5_SACES</name>
<dbReference type="HOGENOM" id="CLU_1833775_0_0_11"/>
<proteinExistence type="predicted"/>
<feature type="region of interest" description="Disordered" evidence="1">
    <location>
        <begin position="1"/>
        <end position="22"/>
    </location>
</feature>
<evidence type="ECO:0000256" key="1">
    <source>
        <dbReference type="SAM" id="MobiDB-lite"/>
    </source>
</evidence>
<accession>K0K0R5</accession>
<dbReference type="AlphaFoldDB" id="K0K0R5"/>
<keyword evidence="3" id="KW-1185">Reference proteome</keyword>
<dbReference type="KEGG" id="sesp:BN6_46720"/>
<feature type="region of interest" description="Disordered" evidence="1">
    <location>
        <begin position="90"/>
        <end position="140"/>
    </location>
</feature>
<reference evidence="2 3" key="1">
    <citation type="journal article" date="2012" name="BMC Genomics">
        <title>Complete genome sequence of Saccharothrix espanaensis DSM 44229T and comparison to the other completely sequenced Pseudonocardiaceae.</title>
        <authorList>
            <person name="Strobel T."/>
            <person name="Al-Dilaimi A."/>
            <person name="Blom J."/>
            <person name="Gessner A."/>
            <person name="Kalinowski J."/>
            <person name="Luzhetska M."/>
            <person name="Puhler A."/>
            <person name="Szczepanowski R."/>
            <person name="Bechthold A."/>
            <person name="Ruckert C."/>
        </authorList>
    </citation>
    <scope>NUCLEOTIDE SEQUENCE [LARGE SCALE GENOMIC DNA]</scope>
    <source>
        <strain evidence="3">ATCC 51144 / DSM 44229 / JCM 9112 / NBRC 15066 / NRRL 15764</strain>
    </source>
</reference>
<evidence type="ECO:0000313" key="2">
    <source>
        <dbReference type="EMBL" id="CCH31951.1"/>
    </source>
</evidence>
<gene>
    <name evidence="2" type="ordered locus">BN6_46720</name>
</gene>
<dbReference type="Proteomes" id="UP000006281">
    <property type="component" value="Chromosome"/>
</dbReference>
<dbReference type="eggNOG" id="ENOG502ZCFH">
    <property type="taxonomic scope" value="Bacteria"/>
</dbReference>
<evidence type="ECO:0000313" key="3">
    <source>
        <dbReference type="Proteomes" id="UP000006281"/>
    </source>
</evidence>
<sequence>MTGERLTAGAARDPADSSHSRLAVSPSGRYLLSAGRVWHPYGCLAVYDLHRALAEPTTLDSHGDVFGLRGLIQEEVAGACFVDDVVVSTGERGGARGNGPSSPRAGRTARSCGRPGDDRPSRSTTAGGRAVSGRGACGPR</sequence>
<organism evidence="2 3">
    <name type="scientific">Saccharothrix espanaensis (strain ATCC 51144 / DSM 44229 / JCM 9112 / NBRC 15066 / NRRL 15764)</name>
    <dbReference type="NCBI Taxonomy" id="1179773"/>
    <lineage>
        <taxon>Bacteria</taxon>
        <taxon>Bacillati</taxon>
        <taxon>Actinomycetota</taxon>
        <taxon>Actinomycetes</taxon>
        <taxon>Pseudonocardiales</taxon>
        <taxon>Pseudonocardiaceae</taxon>
        <taxon>Saccharothrix</taxon>
    </lineage>
</organism>
<protein>
    <submittedName>
        <fullName evidence="2">Uncharacterized protein</fullName>
    </submittedName>
</protein>
<dbReference type="EMBL" id="HE804045">
    <property type="protein sequence ID" value="CCH31951.1"/>
    <property type="molecule type" value="Genomic_DNA"/>
</dbReference>